<dbReference type="PANTHER" id="PTHR14413:SF16">
    <property type="entry name" value="LARGE RIBOSOMAL SUBUNIT PROTEIN BL17M"/>
    <property type="match status" value="1"/>
</dbReference>
<evidence type="ECO:0000313" key="5">
    <source>
        <dbReference type="EMBL" id="KAF6765963.1"/>
    </source>
</evidence>
<evidence type="ECO:0000256" key="3">
    <source>
        <dbReference type="ARBA" id="ARBA00023274"/>
    </source>
</evidence>
<accession>A0A8H6ME35</accession>
<evidence type="ECO:0000256" key="2">
    <source>
        <dbReference type="ARBA" id="ARBA00022980"/>
    </source>
</evidence>
<dbReference type="AlphaFoldDB" id="A0A8H6ME35"/>
<dbReference type="InterPro" id="IPR000456">
    <property type="entry name" value="Ribosomal_bL17"/>
</dbReference>
<dbReference type="NCBIfam" id="TIGR00059">
    <property type="entry name" value="L17"/>
    <property type="match status" value="1"/>
</dbReference>
<evidence type="ECO:0000313" key="6">
    <source>
        <dbReference type="Proteomes" id="UP000521943"/>
    </source>
</evidence>
<protein>
    <submittedName>
        <fullName evidence="5">Ribosomal protein L17</fullName>
    </submittedName>
</protein>
<name>A0A8H6ME35_9AGAR</name>
<reference evidence="5 6" key="1">
    <citation type="submission" date="2020-07" db="EMBL/GenBank/DDBJ databases">
        <title>Comparative genomics of pyrophilous fungi reveals a link between fire events and developmental genes.</title>
        <authorList>
            <consortium name="DOE Joint Genome Institute"/>
            <person name="Steindorff A.S."/>
            <person name="Carver A."/>
            <person name="Calhoun S."/>
            <person name="Stillman K."/>
            <person name="Liu H."/>
            <person name="Lipzen A."/>
            <person name="Pangilinan J."/>
            <person name="Labutti K."/>
            <person name="Bruns T.D."/>
            <person name="Grigoriev I.V."/>
        </authorList>
    </citation>
    <scope>NUCLEOTIDE SEQUENCE [LARGE SCALE GENOMIC DNA]</scope>
    <source>
        <strain evidence="5 6">CBS 144469</strain>
    </source>
</reference>
<dbReference type="GO" id="GO:0005762">
    <property type="term" value="C:mitochondrial large ribosomal subunit"/>
    <property type="evidence" value="ECO:0007669"/>
    <property type="project" value="TreeGrafter"/>
</dbReference>
<dbReference type="GO" id="GO:0006412">
    <property type="term" value="P:translation"/>
    <property type="evidence" value="ECO:0007669"/>
    <property type="project" value="InterPro"/>
</dbReference>
<dbReference type="GO" id="GO:0003735">
    <property type="term" value="F:structural constituent of ribosome"/>
    <property type="evidence" value="ECO:0007669"/>
    <property type="project" value="InterPro"/>
</dbReference>
<dbReference type="Proteomes" id="UP000521943">
    <property type="component" value="Unassembled WGS sequence"/>
</dbReference>
<dbReference type="Pfam" id="PF01196">
    <property type="entry name" value="Ribosomal_L17"/>
    <property type="match status" value="1"/>
</dbReference>
<keyword evidence="6" id="KW-1185">Reference proteome</keyword>
<dbReference type="OrthoDB" id="275000at2759"/>
<organism evidence="5 6">
    <name type="scientific">Ephemerocybe angulata</name>
    <dbReference type="NCBI Taxonomy" id="980116"/>
    <lineage>
        <taxon>Eukaryota</taxon>
        <taxon>Fungi</taxon>
        <taxon>Dikarya</taxon>
        <taxon>Basidiomycota</taxon>
        <taxon>Agaricomycotina</taxon>
        <taxon>Agaricomycetes</taxon>
        <taxon>Agaricomycetidae</taxon>
        <taxon>Agaricales</taxon>
        <taxon>Agaricineae</taxon>
        <taxon>Psathyrellaceae</taxon>
        <taxon>Ephemerocybe</taxon>
    </lineage>
</organism>
<dbReference type="InterPro" id="IPR036373">
    <property type="entry name" value="Ribosomal_bL17_sf"/>
</dbReference>
<keyword evidence="2 4" id="KW-0689">Ribosomal protein</keyword>
<dbReference type="SUPFAM" id="SSF64263">
    <property type="entry name" value="Prokaryotic ribosomal protein L17"/>
    <property type="match status" value="1"/>
</dbReference>
<dbReference type="Gene3D" id="3.90.1030.10">
    <property type="entry name" value="Ribosomal protein L17"/>
    <property type="match status" value="1"/>
</dbReference>
<dbReference type="EMBL" id="JACGCI010000001">
    <property type="protein sequence ID" value="KAF6765963.1"/>
    <property type="molecule type" value="Genomic_DNA"/>
</dbReference>
<dbReference type="PANTHER" id="PTHR14413">
    <property type="entry name" value="RIBOSOMAL PROTEIN L17"/>
    <property type="match status" value="1"/>
</dbReference>
<keyword evidence="3 4" id="KW-0687">Ribonucleoprotein</keyword>
<comment type="similarity">
    <text evidence="1 4">Belongs to the bacterial ribosomal protein bL17 family.</text>
</comment>
<comment type="caution">
    <text evidence="5">The sequence shown here is derived from an EMBL/GenBank/DDBJ whole genome shotgun (WGS) entry which is preliminary data.</text>
</comment>
<gene>
    <name evidence="5" type="ORF">DFP72DRAFT_1038769</name>
</gene>
<evidence type="ECO:0000256" key="1">
    <source>
        <dbReference type="ARBA" id="ARBA00008777"/>
    </source>
</evidence>
<evidence type="ECO:0000256" key="4">
    <source>
        <dbReference type="RuleBase" id="RU000660"/>
    </source>
</evidence>
<sequence>MKHGVAFRKFSRTMSHRDLMLRNLVTSLFEHQRIRTTLPKALDTARLAEKIITMGKKADPGSHTRAANFLLKPIALTNLFETFSKRYAERPGGYTRVLKLGNRQGDNAPQAVLELVDNPEDLRWEMTARAVGWEIVQNKIAKEKLSTVVTGGAQEAKDILEAEQRIEYGEKGGLLRPKTRWNVQKLLRFRGTEALEELSAKAAEHADKLLATPVALKAMFDKKKEKDARNFAPRTIAGQKLVGETRSVLDLAQGDLGYQRKAPSNILTMQKAFRLKSVKRPSCLISFLSLHSTPYLMDA</sequence>
<proteinExistence type="inferred from homology"/>